<evidence type="ECO:0000256" key="1">
    <source>
        <dbReference type="SAM" id="MobiDB-lite"/>
    </source>
</evidence>
<feature type="compositionally biased region" description="Polar residues" evidence="1">
    <location>
        <begin position="453"/>
        <end position="466"/>
    </location>
</feature>
<dbReference type="Proteomes" id="UP000824469">
    <property type="component" value="Unassembled WGS sequence"/>
</dbReference>
<feature type="compositionally biased region" description="Low complexity" evidence="1">
    <location>
        <begin position="351"/>
        <end position="365"/>
    </location>
</feature>
<evidence type="ECO:0000313" key="3">
    <source>
        <dbReference type="Proteomes" id="UP000824469"/>
    </source>
</evidence>
<sequence>SSSQGSPHLPSTQQLNQNTKQNTNRAKPVSSPNVAPSVASAQIALSSYGDRTTVPSNLCKFQAHLSPYSGQNLKQGQQSPQWKMPPRTAMPSTIPIAIGASSQTIHAPELKSLGQLGRNQHNNTNTATSAVCSPQASFVTSAKNSGQILLNQKNSATSIAAPKLPSSNVPSVVGSIPISSSPPVSKPLGSPASRSPTRSKCPVSQQKYAAPTSNKKASPVGSRSMPSALGPSNVSQSSSGKSGPQQYQQQQQSMPAMASGQPVPLKNQQYHNQAHFSQQQLIFSHPQYLQQQAVQQAQFSAQTVHQVTGFHQKQQVHGSNSPQASFSSAHPRQQQAQQQQMQLTSSTPSAPGTLSLGPPTLTLGGASVGSAKTNPGGSHGGNSKGNTILHGHCSGQQQLGNPRPTSASPYMQAVANVSSKSADQRVVADVLSQEHINGVRMLQNAVNSCTSVGQNRSPFNTSSPQAGSVRVPPASLRKSEGGNIVESLNNPGGLNLTMAPSSGIRTNSGLTGSGNAGQNAKATAVNSAAVHPNQMPSMSIHQSPVPATSASSGLNGQTAASAVQP</sequence>
<feature type="region of interest" description="Disordered" evidence="1">
    <location>
        <begin position="176"/>
        <end position="264"/>
    </location>
</feature>
<feature type="region of interest" description="Disordered" evidence="1">
    <location>
        <begin position="310"/>
        <end position="405"/>
    </location>
</feature>
<feature type="compositionally biased region" description="Polar residues" evidence="1">
    <location>
        <begin position="486"/>
        <end position="510"/>
    </location>
</feature>
<feature type="compositionally biased region" description="Polar residues" evidence="1">
    <location>
        <begin position="310"/>
        <end position="332"/>
    </location>
</feature>
<feature type="region of interest" description="Disordered" evidence="1">
    <location>
        <begin position="70"/>
        <end position="89"/>
    </location>
</feature>
<gene>
    <name evidence="2" type="ORF">KI387_013431</name>
</gene>
<keyword evidence="3" id="KW-1185">Reference proteome</keyword>
<feature type="compositionally biased region" description="Low complexity" evidence="1">
    <location>
        <begin position="235"/>
        <end position="261"/>
    </location>
</feature>
<feature type="compositionally biased region" description="Polar residues" evidence="1">
    <location>
        <begin position="1"/>
        <end position="11"/>
    </location>
</feature>
<dbReference type="AlphaFoldDB" id="A0AA38CSB1"/>
<feature type="compositionally biased region" description="Low complexity" evidence="1">
    <location>
        <begin position="12"/>
        <end position="37"/>
    </location>
</feature>
<feature type="compositionally biased region" description="Low complexity" evidence="1">
    <location>
        <begin position="176"/>
        <end position="187"/>
    </location>
</feature>
<feature type="region of interest" description="Disordered" evidence="1">
    <location>
        <begin position="1"/>
        <end position="37"/>
    </location>
</feature>
<dbReference type="EMBL" id="JAHRHJ020000009">
    <property type="protein sequence ID" value="KAH9301848.1"/>
    <property type="molecule type" value="Genomic_DNA"/>
</dbReference>
<feature type="compositionally biased region" description="Polar residues" evidence="1">
    <location>
        <begin position="192"/>
        <end position="216"/>
    </location>
</feature>
<evidence type="ECO:0000313" key="2">
    <source>
        <dbReference type="EMBL" id="KAH9301848.1"/>
    </source>
</evidence>
<name>A0AA38CSB1_TAXCH</name>
<feature type="non-terminal residue" evidence="2">
    <location>
        <position position="565"/>
    </location>
</feature>
<feature type="compositionally biased region" description="Polar residues" evidence="1">
    <location>
        <begin position="394"/>
        <end position="405"/>
    </location>
</feature>
<feature type="compositionally biased region" description="Polar residues" evidence="1">
    <location>
        <begin position="534"/>
        <end position="565"/>
    </location>
</feature>
<accession>A0AA38CSB1</accession>
<comment type="caution">
    <text evidence="2">The sequence shown here is derived from an EMBL/GenBank/DDBJ whole genome shotgun (WGS) entry which is preliminary data.</text>
</comment>
<organism evidence="2 3">
    <name type="scientific">Taxus chinensis</name>
    <name type="common">Chinese yew</name>
    <name type="synonym">Taxus wallichiana var. chinensis</name>
    <dbReference type="NCBI Taxonomy" id="29808"/>
    <lineage>
        <taxon>Eukaryota</taxon>
        <taxon>Viridiplantae</taxon>
        <taxon>Streptophyta</taxon>
        <taxon>Embryophyta</taxon>
        <taxon>Tracheophyta</taxon>
        <taxon>Spermatophyta</taxon>
        <taxon>Pinopsida</taxon>
        <taxon>Pinidae</taxon>
        <taxon>Conifers II</taxon>
        <taxon>Cupressales</taxon>
        <taxon>Taxaceae</taxon>
        <taxon>Taxus</taxon>
    </lineage>
</organism>
<proteinExistence type="predicted"/>
<feature type="compositionally biased region" description="Low complexity" evidence="1">
    <location>
        <begin position="333"/>
        <end position="342"/>
    </location>
</feature>
<reference evidence="2 3" key="1">
    <citation type="journal article" date="2021" name="Nat. Plants">
        <title>The Taxus genome provides insights into paclitaxel biosynthesis.</title>
        <authorList>
            <person name="Xiong X."/>
            <person name="Gou J."/>
            <person name="Liao Q."/>
            <person name="Li Y."/>
            <person name="Zhou Q."/>
            <person name="Bi G."/>
            <person name="Li C."/>
            <person name="Du R."/>
            <person name="Wang X."/>
            <person name="Sun T."/>
            <person name="Guo L."/>
            <person name="Liang H."/>
            <person name="Lu P."/>
            <person name="Wu Y."/>
            <person name="Zhang Z."/>
            <person name="Ro D.K."/>
            <person name="Shang Y."/>
            <person name="Huang S."/>
            <person name="Yan J."/>
        </authorList>
    </citation>
    <scope>NUCLEOTIDE SEQUENCE [LARGE SCALE GENOMIC DNA]</scope>
    <source>
        <strain evidence="2">Ta-2019</strain>
    </source>
</reference>
<feature type="compositionally biased region" description="Polar residues" evidence="1">
    <location>
        <begin position="516"/>
        <end position="526"/>
    </location>
</feature>
<feature type="compositionally biased region" description="Polar residues" evidence="1">
    <location>
        <begin position="70"/>
        <end position="81"/>
    </location>
</feature>
<protein>
    <submittedName>
        <fullName evidence="2">Uncharacterized protein</fullName>
    </submittedName>
</protein>
<feature type="region of interest" description="Disordered" evidence="1">
    <location>
        <begin position="453"/>
        <end position="565"/>
    </location>
</feature>